<feature type="compositionally biased region" description="Polar residues" evidence="1">
    <location>
        <begin position="105"/>
        <end position="120"/>
    </location>
</feature>
<sequence>MRPPLAALKRSAPNWNDKDVTQQFNAHNDVAFARDWEACKRKFTFLKSVKKPTGDPNCPPLVVRAKRIQHDIDSRAAVEIDVTDNIIFKEEIDTSQSLLPRKPQKTSLQEKPNRSGWSQDSLHHDGKQLRKASEGTPSASSLSAVAKRRQSLDAFFDQAGKQQSASNDMMSMFCLMEDAKKSAKTSAKNVRGNNTSSAKSENISNSSCAMSVKSADGAMKTSTALAKNNYRWQSR</sequence>
<feature type="compositionally biased region" description="Basic and acidic residues" evidence="1">
    <location>
        <begin position="121"/>
        <end position="133"/>
    </location>
</feature>
<feature type="region of interest" description="Disordered" evidence="1">
    <location>
        <begin position="98"/>
        <end position="144"/>
    </location>
</feature>
<feature type="region of interest" description="Disordered" evidence="1">
    <location>
        <begin position="187"/>
        <end position="207"/>
    </location>
</feature>
<dbReference type="RefSeq" id="XP_009836949.1">
    <property type="nucleotide sequence ID" value="XM_009838647.1"/>
</dbReference>
<name>W4G3K8_APHAT</name>
<proteinExistence type="predicted"/>
<gene>
    <name evidence="3" type="ORF">H257_11647</name>
</gene>
<evidence type="ECO:0000256" key="1">
    <source>
        <dbReference type="SAM" id="MobiDB-lite"/>
    </source>
</evidence>
<dbReference type="OrthoDB" id="99432at2759"/>
<dbReference type="InterPro" id="IPR049203">
    <property type="entry name" value="DUF6818"/>
</dbReference>
<dbReference type="PANTHER" id="PTHR34409">
    <property type="entry name" value="SET DOMAIN-CONTAINING PROTEIN"/>
    <property type="match status" value="1"/>
</dbReference>
<dbReference type="Pfam" id="PF20681">
    <property type="entry name" value="DUF6818"/>
    <property type="match status" value="1"/>
</dbReference>
<feature type="compositionally biased region" description="Low complexity" evidence="1">
    <location>
        <begin position="196"/>
        <end position="207"/>
    </location>
</feature>
<accession>W4G3K8</accession>
<dbReference type="EMBL" id="KI913148">
    <property type="protein sequence ID" value="ETV73523.1"/>
    <property type="molecule type" value="Genomic_DNA"/>
</dbReference>
<dbReference type="STRING" id="112090.W4G3K8"/>
<reference evidence="3" key="1">
    <citation type="submission" date="2013-12" db="EMBL/GenBank/DDBJ databases">
        <title>The Genome Sequence of Aphanomyces astaci APO3.</title>
        <authorList>
            <consortium name="The Broad Institute Genomics Platform"/>
            <person name="Russ C."/>
            <person name="Tyler B."/>
            <person name="van West P."/>
            <person name="Dieguez-Uribeondo J."/>
            <person name="Young S.K."/>
            <person name="Zeng Q."/>
            <person name="Gargeya S."/>
            <person name="Fitzgerald M."/>
            <person name="Abouelleil A."/>
            <person name="Alvarado L."/>
            <person name="Chapman S.B."/>
            <person name="Gainer-Dewar J."/>
            <person name="Goldberg J."/>
            <person name="Griggs A."/>
            <person name="Gujja S."/>
            <person name="Hansen M."/>
            <person name="Howarth C."/>
            <person name="Imamovic A."/>
            <person name="Ireland A."/>
            <person name="Larimer J."/>
            <person name="McCowan C."/>
            <person name="Murphy C."/>
            <person name="Pearson M."/>
            <person name="Poon T.W."/>
            <person name="Priest M."/>
            <person name="Roberts A."/>
            <person name="Saif S."/>
            <person name="Shea T."/>
            <person name="Sykes S."/>
            <person name="Wortman J."/>
            <person name="Nusbaum C."/>
            <person name="Birren B."/>
        </authorList>
    </citation>
    <scope>NUCLEOTIDE SEQUENCE [LARGE SCALE GENOMIC DNA]</scope>
    <source>
        <strain evidence="3">APO3</strain>
    </source>
</reference>
<dbReference type="AlphaFoldDB" id="W4G3K8"/>
<evidence type="ECO:0000259" key="2">
    <source>
        <dbReference type="Pfam" id="PF20681"/>
    </source>
</evidence>
<evidence type="ECO:0000313" key="3">
    <source>
        <dbReference type="EMBL" id="ETV73523.1"/>
    </source>
</evidence>
<organism evidence="3">
    <name type="scientific">Aphanomyces astaci</name>
    <name type="common">Crayfish plague agent</name>
    <dbReference type="NCBI Taxonomy" id="112090"/>
    <lineage>
        <taxon>Eukaryota</taxon>
        <taxon>Sar</taxon>
        <taxon>Stramenopiles</taxon>
        <taxon>Oomycota</taxon>
        <taxon>Saprolegniomycetes</taxon>
        <taxon>Saprolegniales</taxon>
        <taxon>Verrucalvaceae</taxon>
        <taxon>Aphanomyces</taxon>
    </lineage>
</organism>
<feature type="domain" description="DUF6818" evidence="2">
    <location>
        <begin position="18"/>
        <end position="79"/>
    </location>
</feature>
<dbReference type="PANTHER" id="PTHR34409:SF1">
    <property type="entry name" value="MYB-LIKE DOMAIN-CONTAINING PROTEIN"/>
    <property type="match status" value="1"/>
</dbReference>
<dbReference type="GeneID" id="20813643"/>
<protein>
    <recommendedName>
        <fullName evidence="2">DUF6818 domain-containing protein</fullName>
    </recommendedName>
</protein>
<dbReference type="VEuPathDB" id="FungiDB:H257_11647"/>